<sequence>MSGHFCKRKHSANFIRIRPATFARIRPTTFAKGSDRPFLQREALGHIFENAPRPLKKTPRQLGILG</sequence>
<dbReference type="EMBL" id="CABIKO010000028">
    <property type="protein sequence ID" value="VVA18130.1"/>
    <property type="molecule type" value="Genomic_DNA"/>
</dbReference>
<dbReference type="Proteomes" id="UP000327085">
    <property type="component" value="Chromosome 1"/>
</dbReference>
<dbReference type="AlphaFoldDB" id="A0A5E4ESQ8"/>
<proteinExistence type="predicted"/>
<evidence type="ECO:0000313" key="2">
    <source>
        <dbReference type="Proteomes" id="UP000327085"/>
    </source>
</evidence>
<protein>
    <submittedName>
        <fullName evidence="1">Uncharacterized protein</fullName>
    </submittedName>
</protein>
<evidence type="ECO:0000313" key="1">
    <source>
        <dbReference type="EMBL" id="VVA18130.1"/>
    </source>
</evidence>
<dbReference type="InParanoid" id="A0A5E4ESQ8"/>
<accession>A0A5E4ESQ8</accession>
<organism evidence="1 2">
    <name type="scientific">Prunus dulcis</name>
    <name type="common">Almond</name>
    <name type="synonym">Amygdalus dulcis</name>
    <dbReference type="NCBI Taxonomy" id="3755"/>
    <lineage>
        <taxon>Eukaryota</taxon>
        <taxon>Viridiplantae</taxon>
        <taxon>Streptophyta</taxon>
        <taxon>Embryophyta</taxon>
        <taxon>Tracheophyta</taxon>
        <taxon>Spermatophyta</taxon>
        <taxon>Magnoliopsida</taxon>
        <taxon>eudicotyledons</taxon>
        <taxon>Gunneridae</taxon>
        <taxon>Pentapetalae</taxon>
        <taxon>rosids</taxon>
        <taxon>fabids</taxon>
        <taxon>Rosales</taxon>
        <taxon>Rosaceae</taxon>
        <taxon>Amygdaloideae</taxon>
        <taxon>Amygdaleae</taxon>
        <taxon>Prunus</taxon>
    </lineage>
</organism>
<reference evidence="2" key="1">
    <citation type="journal article" date="2020" name="Plant J.">
        <title>Transposons played a major role in the diversification between the closely related almond and peach genomes: results from the almond genome sequence.</title>
        <authorList>
            <person name="Alioto T."/>
            <person name="Alexiou K.G."/>
            <person name="Bardil A."/>
            <person name="Barteri F."/>
            <person name="Castanera R."/>
            <person name="Cruz F."/>
            <person name="Dhingra A."/>
            <person name="Duval H."/>
            <person name="Fernandez I Marti A."/>
            <person name="Frias L."/>
            <person name="Galan B."/>
            <person name="Garcia J.L."/>
            <person name="Howad W."/>
            <person name="Gomez-Garrido J."/>
            <person name="Gut M."/>
            <person name="Julca I."/>
            <person name="Morata J."/>
            <person name="Puigdomenech P."/>
            <person name="Ribeca P."/>
            <person name="Rubio Cabetas M.J."/>
            <person name="Vlasova A."/>
            <person name="Wirthensohn M."/>
            <person name="Garcia-Mas J."/>
            <person name="Gabaldon T."/>
            <person name="Casacuberta J.M."/>
            <person name="Arus P."/>
        </authorList>
    </citation>
    <scope>NUCLEOTIDE SEQUENCE [LARGE SCALE GENOMIC DNA]</scope>
    <source>
        <strain evidence="2">cv. Texas</strain>
    </source>
</reference>
<gene>
    <name evidence="1" type="ORF">ALMOND_2B014512</name>
</gene>
<name>A0A5E4ESQ8_PRUDU</name>
<dbReference type="Gramene" id="VVA18130">
    <property type="protein sequence ID" value="VVA18130"/>
    <property type="gene ID" value="Prudul26B014512"/>
</dbReference>